<dbReference type="AlphaFoldDB" id="A0A6N8SKZ6"/>
<accession>A0A6N8SKZ6</accession>
<evidence type="ECO:0000313" key="2">
    <source>
        <dbReference type="EMBL" id="MXN47520.1"/>
    </source>
</evidence>
<keyword evidence="3" id="KW-1185">Reference proteome</keyword>
<evidence type="ECO:0000313" key="3">
    <source>
        <dbReference type="Proteomes" id="UP000435802"/>
    </source>
</evidence>
<dbReference type="PROSITE" id="PS51257">
    <property type="entry name" value="PROKAR_LIPOPROTEIN"/>
    <property type="match status" value="1"/>
</dbReference>
<sequence>MKRFSLCLLGILMLAGLSGCVVSRRSITVAVPMEKVDITYSVAWGWGMEERLSIAPEGSLFSSVSTNWEDIWDKPYNSGMTVYRSKDGQFLYIGLSIRLYRYDVEAGTMKAFCYSRDAVAFTPLGKQLAAVSFTEHEAIDPQRQERLDYVDPALKGEISASSPQSRYYSGLEYLGRFGVERAKGRGSDVGFEPSDKVSEPRLGLGGTCG</sequence>
<feature type="region of interest" description="Disordered" evidence="1">
    <location>
        <begin position="186"/>
        <end position="209"/>
    </location>
</feature>
<evidence type="ECO:0000256" key="1">
    <source>
        <dbReference type="SAM" id="MobiDB-lite"/>
    </source>
</evidence>
<protein>
    <recommendedName>
        <fullName evidence="4">Lipoprotein</fullName>
    </recommendedName>
</protein>
<organism evidence="2 3">
    <name type="scientific">Shinella kummerowiae</name>
    <dbReference type="NCBI Taxonomy" id="417745"/>
    <lineage>
        <taxon>Bacteria</taxon>
        <taxon>Pseudomonadati</taxon>
        <taxon>Pseudomonadota</taxon>
        <taxon>Alphaproteobacteria</taxon>
        <taxon>Hyphomicrobiales</taxon>
        <taxon>Rhizobiaceae</taxon>
        <taxon>Shinella</taxon>
    </lineage>
</organism>
<reference evidence="2 3" key="1">
    <citation type="submission" date="2019-12" db="EMBL/GenBank/DDBJ databases">
        <title>Shinella kummerowiae sp. nov., a symbiotic bacterium isolated from root nodules of the herbal legume Kummerowia stipulacea.</title>
        <authorList>
            <person name="Gao J."/>
        </authorList>
    </citation>
    <scope>NUCLEOTIDE SEQUENCE [LARGE SCALE GENOMIC DNA]</scope>
    <source>
        <strain evidence="2 3">CCBAU 25048</strain>
    </source>
</reference>
<comment type="caution">
    <text evidence="2">The sequence shown here is derived from an EMBL/GenBank/DDBJ whole genome shotgun (WGS) entry which is preliminary data.</text>
</comment>
<dbReference type="EMBL" id="WUMK01000007">
    <property type="protein sequence ID" value="MXN47520.1"/>
    <property type="molecule type" value="Genomic_DNA"/>
</dbReference>
<dbReference type="OrthoDB" id="8410193at2"/>
<evidence type="ECO:0008006" key="4">
    <source>
        <dbReference type="Google" id="ProtNLM"/>
    </source>
</evidence>
<dbReference type="Proteomes" id="UP000435802">
    <property type="component" value="Unassembled WGS sequence"/>
</dbReference>
<proteinExistence type="predicted"/>
<name>A0A6N8SKZ6_9HYPH</name>
<gene>
    <name evidence="2" type="ORF">GR138_20165</name>
</gene>
<dbReference type="RefSeq" id="WP_160861030.1">
    <property type="nucleotide sequence ID" value="NZ_WUMK01000007.1"/>
</dbReference>